<dbReference type="AlphaFoldDB" id="A8RIK9"/>
<evidence type="ECO:0000313" key="2">
    <source>
        <dbReference type="Proteomes" id="UP000005396"/>
    </source>
</evidence>
<dbReference type="HOGENOM" id="CLU_2971262_0_0_9"/>
<proteinExistence type="predicted"/>
<protein>
    <submittedName>
        <fullName evidence="1">Uncharacterized protein</fullName>
    </submittedName>
</protein>
<reference evidence="1 2" key="2">
    <citation type="submission" date="2007-09" db="EMBL/GenBank/DDBJ databases">
        <title>Draft genome sequence of Clostridium bolteae (ATCC BAA-613).</title>
        <authorList>
            <person name="Sudarsanam P."/>
            <person name="Ley R."/>
            <person name="Guruge J."/>
            <person name="Turnbaugh P.J."/>
            <person name="Mahowald M."/>
            <person name="Liep D."/>
            <person name="Gordon J."/>
        </authorList>
    </citation>
    <scope>NUCLEOTIDE SEQUENCE [LARGE SCALE GENOMIC DNA]</scope>
    <source>
        <strain evidence="2">ATCC BAA-613 / DSM 15670 / CCUG 46953 / JCM 12243 / WAL 16351</strain>
    </source>
</reference>
<dbReference type="EMBL" id="ABCC02000009">
    <property type="protein sequence ID" value="EDP19288.1"/>
    <property type="molecule type" value="Genomic_DNA"/>
</dbReference>
<dbReference type="Proteomes" id="UP000005396">
    <property type="component" value="Unassembled WGS sequence"/>
</dbReference>
<comment type="caution">
    <text evidence="1">The sequence shown here is derived from an EMBL/GenBank/DDBJ whole genome shotgun (WGS) entry which is preliminary data.</text>
</comment>
<name>A8RIK9_ENTBW</name>
<accession>A8RIK9</accession>
<gene>
    <name evidence="1" type="ORF">CLOBOL_00725</name>
</gene>
<organism evidence="1 2">
    <name type="scientific">Enterocloster bolteae (strain ATCC BAA-613 / DSM 15670 / CCUG 46953 / JCM 12243 / WAL 16351)</name>
    <name type="common">Clostridium bolteae</name>
    <dbReference type="NCBI Taxonomy" id="411902"/>
    <lineage>
        <taxon>Bacteria</taxon>
        <taxon>Bacillati</taxon>
        <taxon>Bacillota</taxon>
        <taxon>Clostridia</taxon>
        <taxon>Lachnospirales</taxon>
        <taxon>Lachnospiraceae</taxon>
        <taxon>Enterocloster</taxon>
    </lineage>
</organism>
<evidence type="ECO:0000313" key="1">
    <source>
        <dbReference type="EMBL" id="EDP19288.1"/>
    </source>
</evidence>
<dbReference type="PaxDb" id="411902-CLOBOL_00725"/>
<sequence length="58" mass="6631">MINIINKKLAANIGILCDLGHFFFPVYKLAKTPILILWICDMDSPGGFMYYKSSYKRG</sequence>
<reference evidence="1 2" key="1">
    <citation type="submission" date="2007-08" db="EMBL/GenBank/DDBJ databases">
        <authorList>
            <person name="Fulton L."/>
            <person name="Clifton S."/>
            <person name="Fulton B."/>
            <person name="Xu J."/>
            <person name="Minx P."/>
            <person name="Pepin K.H."/>
            <person name="Johnson M."/>
            <person name="Thiruvilangam P."/>
            <person name="Bhonagiri V."/>
            <person name="Nash W.E."/>
            <person name="Mardis E.R."/>
            <person name="Wilson R.K."/>
        </authorList>
    </citation>
    <scope>NUCLEOTIDE SEQUENCE [LARGE SCALE GENOMIC DNA]</scope>
    <source>
        <strain evidence="2">ATCC BAA-613 / DSM 15670 / CCUG 46953 / JCM 12243 / WAL 16351</strain>
    </source>
</reference>